<dbReference type="PANTHER" id="PTHR30589:SF0">
    <property type="entry name" value="PHOSPHATIDYLGLYCEROL--PROLIPOPROTEIN DIACYLGLYCERYL TRANSFERASE"/>
    <property type="match status" value="1"/>
</dbReference>
<evidence type="ECO:0000256" key="1">
    <source>
        <dbReference type="ARBA" id="ARBA00007150"/>
    </source>
</evidence>
<evidence type="ECO:0000256" key="2">
    <source>
        <dbReference type="ARBA" id="ARBA00022475"/>
    </source>
</evidence>
<feature type="transmembrane region" description="Helical" evidence="7">
    <location>
        <begin position="260"/>
        <end position="280"/>
    </location>
</feature>
<dbReference type="Pfam" id="PF01790">
    <property type="entry name" value="LGT"/>
    <property type="match status" value="1"/>
</dbReference>
<feature type="binding site" evidence="7">
    <location>
        <position position="130"/>
    </location>
    <ligand>
        <name>a 1,2-diacyl-sn-glycero-3-phospho-(1'-sn-glycerol)</name>
        <dbReference type="ChEBI" id="CHEBI:64716"/>
    </ligand>
</feature>
<proteinExistence type="inferred from homology"/>
<reference evidence="8 9" key="1">
    <citation type="submission" date="2011-12" db="EMBL/GenBank/DDBJ databases">
        <title>The Genome Sequence of Fusobacterium nucleatum subsp. animalis OT 420.</title>
        <authorList>
            <consortium name="The Broad Institute Genome Sequencing Platform"/>
            <person name="Earl A."/>
            <person name="Ward D."/>
            <person name="Feldgarden M."/>
            <person name="Gevers D."/>
            <person name="Izard J."/>
            <person name="Blanton J.M."/>
            <person name="Mathney J."/>
            <person name="Tanner A.C."/>
            <person name="Dewhirst F.E."/>
            <person name="Young S.K."/>
            <person name="Zeng Q."/>
            <person name="Gargeya S."/>
            <person name="Fitzgerald M."/>
            <person name="Haas B."/>
            <person name="Abouelleil A."/>
            <person name="Alvarado L."/>
            <person name="Arachchi H.M."/>
            <person name="Berlin A."/>
            <person name="Chapman S.B."/>
            <person name="Gearin G."/>
            <person name="Goldberg J."/>
            <person name="Griggs A."/>
            <person name="Gujja S."/>
            <person name="Hansen M."/>
            <person name="Heiman D."/>
            <person name="Howarth C."/>
            <person name="Larimer J."/>
            <person name="Lui A."/>
            <person name="MacDonald P.J.P."/>
            <person name="McCowen C."/>
            <person name="Montmayeur A."/>
            <person name="Murphy C."/>
            <person name="Neiman D."/>
            <person name="Pearson M."/>
            <person name="Priest M."/>
            <person name="Roberts A."/>
            <person name="Saif S."/>
            <person name="Shea T."/>
            <person name="Sisk P."/>
            <person name="Stolte C."/>
            <person name="Sykes S."/>
            <person name="Wortman J."/>
            <person name="Nusbaum C."/>
            <person name="Birren B."/>
        </authorList>
    </citation>
    <scope>NUCLEOTIDE SEQUENCE [LARGE SCALE GENOMIC DNA]</scope>
    <source>
        <strain evidence="9">F0419</strain>
    </source>
</reference>
<feature type="transmembrane region" description="Helical" evidence="7">
    <location>
        <begin position="204"/>
        <end position="223"/>
    </location>
</feature>
<evidence type="ECO:0000256" key="4">
    <source>
        <dbReference type="ARBA" id="ARBA00022692"/>
    </source>
</evidence>
<dbReference type="GO" id="GO:0005886">
    <property type="term" value="C:plasma membrane"/>
    <property type="evidence" value="ECO:0007669"/>
    <property type="project" value="UniProtKB-SubCell"/>
</dbReference>
<evidence type="ECO:0000256" key="6">
    <source>
        <dbReference type="ARBA" id="ARBA00023136"/>
    </source>
</evidence>
<keyword evidence="6 7" id="KW-0472">Membrane</keyword>
<gene>
    <name evidence="7" type="primary">lgt</name>
    <name evidence="8" type="ORF">HMPREF9942_02228</name>
</gene>
<organism evidence="8 9">
    <name type="scientific">Fusobacterium animalis F0419</name>
    <dbReference type="NCBI Taxonomy" id="999414"/>
    <lineage>
        <taxon>Bacteria</taxon>
        <taxon>Fusobacteriati</taxon>
        <taxon>Fusobacteriota</taxon>
        <taxon>Fusobacteriia</taxon>
        <taxon>Fusobacteriales</taxon>
        <taxon>Fusobacteriaceae</taxon>
        <taxon>Fusobacterium</taxon>
    </lineage>
</organism>
<feature type="transmembrane region" description="Helical" evidence="7">
    <location>
        <begin position="87"/>
        <end position="104"/>
    </location>
</feature>
<dbReference type="Proteomes" id="UP000004565">
    <property type="component" value="Unassembled WGS sequence"/>
</dbReference>
<keyword evidence="8" id="KW-0449">Lipoprotein</keyword>
<dbReference type="AlphaFoldDB" id="H1HIC7"/>
<dbReference type="HOGENOM" id="CLU_013386_1_2_0"/>
<feature type="transmembrane region" description="Helical" evidence="7">
    <location>
        <begin position="235"/>
        <end position="254"/>
    </location>
</feature>
<name>H1HIC7_9FUSO</name>
<comment type="pathway">
    <text evidence="7">Protein modification; lipoprotein biosynthesis (diacylglyceryl transfer).</text>
</comment>
<evidence type="ECO:0000313" key="8">
    <source>
        <dbReference type="EMBL" id="EHO75555.1"/>
    </source>
</evidence>
<dbReference type="HAMAP" id="MF_01147">
    <property type="entry name" value="Lgt"/>
    <property type="match status" value="1"/>
</dbReference>
<dbReference type="UniPathway" id="UPA00664"/>
<feature type="transmembrane region" description="Helical" evidence="7">
    <location>
        <begin position="111"/>
        <end position="129"/>
    </location>
</feature>
<dbReference type="NCBIfam" id="TIGR00544">
    <property type="entry name" value="lgt"/>
    <property type="match status" value="1"/>
</dbReference>
<evidence type="ECO:0000256" key="7">
    <source>
        <dbReference type="HAMAP-Rule" id="MF_01147"/>
    </source>
</evidence>
<comment type="caution">
    <text evidence="8">The sequence shown here is derived from an EMBL/GenBank/DDBJ whole genome shotgun (WGS) entry which is preliminary data.</text>
</comment>
<dbReference type="InterPro" id="IPR001640">
    <property type="entry name" value="Lgt"/>
</dbReference>
<keyword evidence="3 7" id="KW-0808">Transferase</keyword>
<keyword evidence="4 7" id="KW-0812">Transmembrane</keyword>
<dbReference type="GO" id="GO:0042158">
    <property type="term" value="P:lipoprotein biosynthetic process"/>
    <property type="evidence" value="ECO:0007669"/>
    <property type="project" value="UniProtKB-UniRule"/>
</dbReference>
<evidence type="ECO:0000313" key="9">
    <source>
        <dbReference type="Proteomes" id="UP000004565"/>
    </source>
</evidence>
<dbReference type="PANTHER" id="PTHR30589">
    <property type="entry name" value="PROLIPOPROTEIN DIACYLGLYCERYL TRANSFERASE"/>
    <property type="match status" value="1"/>
</dbReference>
<evidence type="ECO:0000256" key="3">
    <source>
        <dbReference type="ARBA" id="ARBA00022679"/>
    </source>
</evidence>
<keyword evidence="2 7" id="KW-1003">Cell membrane</keyword>
<comment type="function">
    <text evidence="7">Catalyzes the transfer of the diacylglyceryl group from phosphatidylglycerol to the sulfhydryl group of the N-terminal cysteine of a prolipoprotein, the first step in the formation of mature lipoproteins.</text>
</comment>
<keyword evidence="5 7" id="KW-1133">Transmembrane helix</keyword>
<feature type="transmembrane region" description="Helical" evidence="7">
    <location>
        <begin position="15"/>
        <end position="35"/>
    </location>
</feature>
<feature type="transmembrane region" description="Helical" evidence="7">
    <location>
        <begin position="47"/>
        <end position="67"/>
    </location>
</feature>
<evidence type="ECO:0000256" key="5">
    <source>
        <dbReference type="ARBA" id="ARBA00022989"/>
    </source>
</evidence>
<protein>
    <recommendedName>
        <fullName evidence="7">Phosphatidylglycerol--prolipoprotein diacylglyceryl transferase</fullName>
        <ecNumber evidence="7">2.5.1.145</ecNumber>
    </recommendedName>
</protein>
<dbReference type="GeneID" id="79810179"/>
<accession>H1HIC7</accession>
<comment type="similarity">
    <text evidence="1 7">Belongs to the Lgt family.</text>
</comment>
<dbReference type="GO" id="GO:0008961">
    <property type="term" value="F:phosphatidylglycerol-prolipoprotein diacylglyceryl transferase activity"/>
    <property type="evidence" value="ECO:0007669"/>
    <property type="project" value="UniProtKB-UniRule"/>
</dbReference>
<comment type="subcellular location">
    <subcellularLocation>
        <location evidence="7">Cell membrane</location>
        <topology evidence="7">Multi-pass membrane protein</topology>
    </subcellularLocation>
</comment>
<comment type="catalytic activity">
    <reaction evidence="7">
        <text>L-cysteinyl-[prolipoprotein] + a 1,2-diacyl-sn-glycero-3-phospho-(1'-sn-glycerol) = an S-1,2-diacyl-sn-glyceryl-L-cysteinyl-[prolipoprotein] + sn-glycerol 1-phosphate + H(+)</text>
        <dbReference type="Rhea" id="RHEA:56712"/>
        <dbReference type="Rhea" id="RHEA-COMP:14679"/>
        <dbReference type="Rhea" id="RHEA-COMP:14680"/>
        <dbReference type="ChEBI" id="CHEBI:15378"/>
        <dbReference type="ChEBI" id="CHEBI:29950"/>
        <dbReference type="ChEBI" id="CHEBI:57685"/>
        <dbReference type="ChEBI" id="CHEBI:64716"/>
        <dbReference type="ChEBI" id="CHEBI:140658"/>
        <dbReference type="EC" id="2.5.1.145"/>
    </reaction>
</comment>
<dbReference type="EC" id="2.5.1.145" evidence="7"/>
<dbReference type="PROSITE" id="PS01311">
    <property type="entry name" value="LGT"/>
    <property type="match status" value="1"/>
</dbReference>
<dbReference type="EMBL" id="AGEH01000036">
    <property type="protein sequence ID" value="EHO75555.1"/>
    <property type="molecule type" value="Genomic_DNA"/>
</dbReference>
<dbReference type="RefSeq" id="WP_005911131.1">
    <property type="nucleotide sequence ID" value="NZ_AKCE01000002.1"/>
</dbReference>
<dbReference type="PATRIC" id="fig|999414.3.peg.2214"/>
<sequence length="295" mass="33534">MNPVFLKIGPIELHYYGLMYAIAFFVGISLGKKIAKERNFDVDLVENYAFVAIISGLIGGRLYYVLFNLPYYLHNPLEIPAVWHGGMAIHGGILGGIVGTFIFAKIKKINPLTLGDFAAGPFILGQAIGRIGNFMNGEVHGVPTFTPLSVIFSLKPKFYEWYSHYQSLSITDKANYPNLVPWGIVFPSSSPAGSEFPNLELHPAMLYEMILNLIGFFIIWFVLRKKKNKAPGYMWWWYVIIYSVNRIIVSFFRVEDLMFFNFRAPHVISVILIAVSIFFLKKDSKKCLNKKTPKV</sequence>